<organism evidence="3 4">
    <name type="scientific">Helicoverpa armigera</name>
    <name type="common">Cotton bollworm</name>
    <name type="synonym">Heliothis armigera</name>
    <dbReference type="NCBI Taxonomy" id="29058"/>
    <lineage>
        <taxon>Eukaryota</taxon>
        <taxon>Metazoa</taxon>
        <taxon>Ecdysozoa</taxon>
        <taxon>Arthropoda</taxon>
        <taxon>Hexapoda</taxon>
        <taxon>Insecta</taxon>
        <taxon>Pterygota</taxon>
        <taxon>Neoptera</taxon>
        <taxon>Endopterygota</taxon>
        <taxon>Lepidoptera</taxon>
        <taxon>Glossata</taxon>
        <taxon>Ditrysia</taxon>
        <taxon>Noctuoidea</taxon>
        <taxon>Noctuidae</taxon>
        <taxon>Heliothinae</taxon>
        <taxon>Helicoverpa</taxon>
    </lineage>
</organism>
<protein>
    <recommendedName>
        <fullName evidence="2">DUF4806 domain-containing protein</fullName>
    </recommendedName>
</protein>
<gene>
    <name evidence="3" type="primary">HaOG205920</name>
    <name evidence="3" type="ORF">B5X24_HaOG205920</name>
</gene>
<proteinExistence type="predicted"/>
<dbReference type="Proteomes" id="UP000249218">
    <property type="component" value="Unassembled WGS sequence"/>
</dbReference>
<name>A0A2W1BPS0_HELAM</name>
<dbReference type="Pfam" id="PF16064">
    <property type="entry name" value="DUF4806"/>
    <property type="match status" value="1"/>
</dbReference>
<dbReference type="OrthoDB" id="6369905at2759"/>
<accession>A0A2W1BPS0</accession>
<dbReference type="InterPro" id="IPR032071">
    <property type="entry name" value="DUF4806"/>
</dbReference>
<evidence type="ECO:0000313" key="3">
    <source>
        <dbReference type="EMBL" id="PZC75604.1"/>
    </source>
</evidence>
<sequence>MAFECDIVKVEPNLNEDGDNENKSASIDTEQNFEFKVSLPAGALIPTNLTNSIETLSSKLAAIQHNQALLSSNQVLILEKLTNLSTQFDELMQRISVGALTGKSERDIDNRFKPITNKKCLDDFEESLKSKHKTQEFKKILSIVCGKGKGRAINNAYALLDAMFGREFLTTCSWAGGTRAEGSKICFKSYQNTIDLFFTIVHMSDENFTMQECYSFLKSILRNAKKRSTSKNLRISRQRRRGKSKKTEDNGLNNLIQSPGLNNVDETTQADTVDYNVNEEDINTDEDEELDLC</sequence>
<evidence type="ECO:0000256" key="1">
    <source>
        <dbReference type="SAM" id="MobiDB-lite"/>
    </source>
</evidence>
<keyword evidence="4" id="KW-1185">Reference proteome</keyword>
<evidence type="ECO:0000259" key="2">
    <source>
        <dbReference type="Pfam" id="PF16064"/>
    </source>
</evidence>
<feature type="compositionally biased region" description="Polar residues" evidence="1">
    <location>
        <begin position="250"/>
        <end position="271"/>
    </location>
</feature>
<evidence type="ECO:0000313" key="4">
    <source>
        <dbReference type="Proteomes" id="UP000249218"/>
    </source>
</evidence>
<dbReference type="AlphaFoldDB" id="A0A2W1BPS0"/>
<feature type="region of interest" description="Disordered" evidence="1">
    <location>
        <begin position="228"/>
        <end position="293"/>
    </location>
</feature>
<dbReference type="EMBL" id="KZ149990">
    <property type="protein sequence ID" value="PZC75604.1"/>
    <property type="molecule type" value="Genomic_DNA"/>
</dbReference>
<reference evidence="3 4" key="1">
    <citation type="journal article" date="2017" name="BMC Biol.">
        <title>Genomic innovations, transcriptional plasticity and gene loss underlying the evolution and divergence of two highly polyphagous and invasive Helicoverpa pest species.</title>
        <authorList>
            <person name="Pearce S.L."/>
            <person name="Clarke D.F."/>
            <person name="East P.D."/>
            <person name="Elfekih S."/>
            <person name="Gordon K.H."/>
            <person name="Jermiin L.S."/>
            <person name="McGaughran A."/>
            <person name="Oakeshott J.G."/>
            <person name="Papanikolaou A."/>
            <person name="Perera O.P."/>
            <person name="Rane R.V."/>
            <person name="Richards S."/>
            <person name="Tay W.T."/>
            <person name="Walsh T.K."/>
            <person name="Anderson A."/>
            <person name="Anderson C.J."/>
            <person name="Asgari S."/>
            <person name="Board P.G."/>
            <person name="Bretschneider A."/>
            <person name="Campbell P.M."/>
            <person name="Chertemps T."/>
            <person name="Christeller J.T."/>
            <person name="Coppin C.W."/>
            <person name="Downes S.J."/>
            <person name="Duan G."/>
            <person name="Farnsworth C.A."/>
            <person name="Good R.T."/>
            <person name="Han L.B."/>
            <person name="Han Y.C."/>
            <person name="Hatje K."/>
            <person name="Horne I."/>
            <person name="Huang Y.P."/>
            <person name="Hughes D.S."/>
            <person name="Jacquin-Joly E."/>
            <person name="James W."/>
            <person name="Jhangiani S."/>
            <person name="Kollmar M."/>
            <person name="Kuwar S.S."/>
            <person name="Li S."/>
            <person name="Liu N.Y."/>
            <person name="Maibeche M.T."/>
            <person name="Miller J.R."/>
            <person name="Montagne N."/>
            <person name="Perry T."/>
            <person name="Qu J."/>
            <person name="Song S.V."/>
            <person name="Sutton G.G."/>
            <person name="Vogel H."/>
            <person name="Walenz B.P."/>
            <person name="Xu W."/>
            <person name="Zhang H.J."/>
            <person name="Zou Z."/>
            <person name="Batterham P."/>
            <person name="Edwards O.R."/>
            <person name="Feyereisen R."/>
            <person name="Gibbs R.A."/>
            <person name="Heckel D.G."/>
            <person name="McGrath A."/>
            <person name="Robin C."/>
            <person name="Scherer S.E."/>
            <person name="Worley K.C."/>
            <person name="Wu Y.D."/>
        </authorList>
    </citation>
    <scope>NUCLEOTIDE SEQUENCE [LARGE SCALE GENOMIC DNA]</scope>
    <source>
        <strain evidence="3">Harm_GR_Male_#8</strain>
        <tissue evidence="3">Whole organism</tissue>
    </source>
</reference>
<feature type="compositionally biased region" description="Acidic residues" evidence="1">
    <location>
        <begin position="277"/>
        <end position="293"/>
    </location>
</feature>
<feature type="domain" description="DUF4806" evidence="2">
    <location>
        <begin position="110"/>
        <end position="199"/>
    </location>
</feature>
<feature type="compositionally biased region" description="Basic residues" evidence="1">
    <location>
        <begin position="228"/>
        <end position="244"/>
    </location>
</feature>